<name>A0A0V0GUY8_SOLCH</name>
<evidence type="ECO:0000313" key="1">
    <source>
        <dbReference type="EMBL" id="JAP11019.1"/>
    </source>
</evidence>
<sequence length="62" mass="7118">MLKFSPFTRLYITGISRSGTGTWASDFVQQVLTYPADTRLLTHTRCSRRPGARISMNWIQLL</sequence>
<accession>A0A0V0GUY8</accession>
<protein>
    <submittedName>
        <fullName evidence="1">Putative ovule protein</fullName>
    </submittedName>
</protein>
<dbReference type="EMBL" id="GEDG01032062">
    <property type="protein sequence ID" value="JAP11019.1"/>
    <property type="molecule type" value="Transcribed_RNA"/>
</dbReference>
<dbReference type="AlphaFoldDB" id="A0A0V0GUY8"/>
<organism evidence="1">
    <name type="scientific">Solanum chacoense</name>
    <name type="common">Chaco potato</name>
    <dbReference type="NCBI Taxonomy" id="4108"/>
    <lineage>
        <taxon>Eukaryota</taxon>
        <taxon>Viridiplantae</taxon>
        <taxon>Streptophyta</taxon>
        <taxon>Embryophyta</taxon>
        <taxon>Tracheophyta</taxon>
        <taxon>Spermatophyta</taxon>
        <taxon>Magnoliopsida</taxon>
        <taxon>eudicotyledons</taxon>
        <taxon>Gunneridae</taxon>
        <taxon>Pentapetalae</taxon>
        <taxon>asterids</taxon>
        <taxon>lamiids</taxon>
        <taxon>Solanales</taxon>
        <taxon>Solanaceae</taxon>
        <taxon>Solanoideae</taxon>
        <taxon>Solaneae</taxon>
        <taxon>Solanum</taxon>
    </lineage>
</organism>
<proteinExistence type="predicted"/>
<reference evidence="1" key="1">
    <citation type="submission" date="2015-12" db="EMBL/GenBank/DDBJ databases">
        <title>Gene expression during late stages of embryo sac development: a critical building block for successful pollen-pistil interactions.</title>
        <authorList>
            <person name="Liu Y."/>
            <person name="Joly V."/>
            <person name="Sabar M."/>
            <person name="Matton D.P."/>
        </authorList>
    </citation>
    <scope>NUCLEOTIDE SEQUENCE</scope>
</reference>